<accession>A0A8J6CXH7</accession>
<sequence>MAISSSPDWSVASTDSYTSNPRKSKSALFFSPCKTLHFVSLPTSNLPLFHINSSCNSPSAIVEDASSSSSTSNVPITKLGLKFHDPDVDNLNGLLCGLLQDTPSEDVAYDFYEKAKENPRFIPEKKMLKLLIRYFVQSKKWGSIVSLSLDFKHYKVFPDAYTCSRLINTCVKARKFMVVEALLEAFKSDKELSVIAFNSAMAGYNKLHMFRSTIAAYETMKSNGISQDSESYCQIMEAYHRIGDMDKVYSLFDEFESSKLNMTPLAPRAYSILCDSLAKSGRPYEALEYFRDMKKKGLFVSSLVYSSLIISFASIRDITIVEELFEEAEERKMVRDPEVFLKLVLMYIEEGLLEKTLGVVRVMNDANVKVSDCIFCTIVNGFSKRRGFQSAIVVYEQLILQGCKPGQVTYASIINAYCRIGLNSKAEMMFSEMQQKGFDKCVVAYSSMIAMYGKAGMIRDAMKVEKLWKEMKRRKLAPDKVSYTTVISAYNRIRECEMCVKFYQEFRLNGGSIDKAMAGTMVGVFSKTSRIDELVRLLQDMKAEGTELDGRLYHSAMNALRDAGLENQVKWLQKNFDAMQHGTQLPSSGHWAYKHPRSHAPPSERRARWLGFSKVRFSQ</sequence>
<gene>
    <name evidence="5" type="ORF">CXB51_023333</name>
</gene>
<dbReference type="OrthoDB" id="185373at2759"/>
<feature type="repeat" description="PPR" evidence="3">
    <location>
        <begin position="406"/>
        <end position="440"/>
    </location>
</feature>
<evidence type="ECO:0000313" key="6">
    <source>
        <dbReference type="Proteomes" id="UP000701853"/>
    </source>
</evidence>
<dbReference type="PANTHER" id="PTHR47447">
    <property type="entry name" value="OS03G0856100 PROTEIN"/>
    <property type="match status" value="1"/>
</dbReference>
<evidence type="ECO:0000256" key="4">
    <source>
        <dbReference type="SAM" id="MobiDB-lite"/>
    </source>
</evidence>
<dbReference type="Pfam" id="PF01535">
    <property type="entry name" value="PPR"/>
    <property type="match status" value="2"/>
</dbReference>
<dbReference type="EMBL" id="JAHUZN010000009">
    <property type="protein sequence ID" value="KAG8483623.1"/>
    <property type="molecule type" value="Genomic_DNA"/>
</dbReference>
<dbReference type="Pfam" id="PF12854">
    <property type="entry name" value="PPR_1"/>
    <property type="match status" value="1"/>
</dbReference>
<feature type="repeat" description="PPR" evidence="3">
    <location>
        <begin position="266"/>
        <end position="300"/>
    </location>
</feature>
<dbReference type="PANTHER" id="PTHR47447:SF21">
    <property type="entry name" value="PENTACOTRIPEPTIDE-REPEAT REGION OF PRORP DOMAIN-CONTAINING PROTEIN"/>
    <property type="match status" value="1"/>
</dbReference>
<dbReference type="AlphaFoldDB" id="A0A8J6CXH7"/>
<dbReference type="Gene3D" id="1.25.40.10">
    <property type="entry name" value="Tetratricopeptide repeat domain"/>
    <property type="match status" value="4"/>
</dbReference>
<dbReference type="NCBIfam" id="TIGR00756">
    <property type="entry name" value="PPR"/>
    <property type="match status" value="3"/>
</dbReference>
<organism evidence="5 6">
    <name type="scientific">Gossypium anomalum</name>
    <dbReference type="NCBI Taxonomy" id="47600"/>
    <lineage>
        <taxon>Eukaryota</taxon>
        <taxon>Viridiplantae</taxon>
        <taxon>Streptophyta</taxon>
        <taxon>Embryophyta</taxon>
        <taxon>Tracheophyta</taxon>
        <taxon>Spermatophyta</taxon>
        <taxon>Magnoliopsida</taxon>
        <taxon>eudicotyledons</taxon>
        <taxon>Gunneridae</taxon>
        <taxon>Pentapetalae</taxon>
        <taxon>rosids</taxon>
        <taxon>malvids</taxon>
        <taxon>Malvales</taxon>
        <taxon>Malvaceae</taxon>
        <taxon>Malvoideae</taxon>
        <taxon>Gossypium</taxon>
    </lineage>
</organism>
<evidence type="ECO:0000313" key="5">
    <source>
        <dbReference type="EMBL" id="KAG8483623.1"/>
    </source>
</evidence>
<name>A0A8J6CXH7_9ROSI</name>
<feature type="compositionally biased region" description="Polar residues" evidence="4">
    <location>
        <begin position="1"/>
        <end position="21"/>
    </location>
</feature>
<dbReference type="Pfam" id="PF13041">
    <property type="entry name" value="PPR_2"/>
    <property type="match status" value="1"/>
</dbReference>
<protein>
    <recommendedName>
        <fullName evidence="7">Pentatricopeptide repeat-containing protein</fullName>
    </recommendedName>
</protein>
<comment type="caution">
    <text evidence="5">The sequence shown here is derived from an EMBL/GenBank/DDBJ whole genome shotgun (WGS) entry which is preliminary data.</text>
</comment>
<dbReference type="Proteomes" id="UP000701853">
    <property type="component" value="Chromosome 9"/>
</dbReference>
<dbReference type="PROSITE" id="PS51375">
    <property type="entry name" value="PPR"/>
    <property type="match status" value="4"/>
</dbReference>
<proteinExistence type="inferred from homology"/>
<evidence type="ECO:0000256" key="1">
    <source>
        <dbReference type="ARBA" id="ARBA00007626"/>
    </source>
</evidence>
<comment type="similarity">
    <text evidence="1">Belongs to the PPR family. P subfamily.</text>
</comment>
<feature type="region of interest" description="Disordered" evidence="4">
    <location>
        <begin position="1"/>
        <end position="24"/>
    </location>
</feature>
<keyword evidence="6" id="KW-1185">Reference proteome</keyword>
<evidence type="ECO:0000256" key="2">
    <source>
        <dbReference type="ARBA" id="ARBA00022737"/>
    </source>
</evidence>
<dbReference type="InterPro" id="IPR002885">
    <property type="entry name" value="PPR_rpt"/>
</dbReference>
<feature type="repeat" description="PPR" evidence="3">
    <location>
        <begin position="441"/>
        <end position="478"/>
    </location>
</feature>
<evidence type="ECO:0008006" key="7">
    <source>
        <dbReference type="Google" id="ProtNLM"/>
    </source>
</evidence>
<dbReference type="InterPro" id="IPR011990">
    <property type="entry name" value="TPR-like_helical_dom_sf"/>
</dbReference>
<feature type="repeat" description="PPR" evidence="3">
    <location>
        <begin position="228"/>
        <end position="262"/>
    </location>
</feature>
<evidence type="ECO:0000256" key="3">
    <source>
        <dbReference type="PROSITE-ProRule" id="PRU00708"/>
    </source>
</evidence>
<reference evidence="5 6" key="1">
    <citation type="journal article" date="2021" name="bioRxiv">
        <title>The Gossypium anomalum genome as a resource for cotton improvement and evolutionary analysis of hybrid incompatibility.</title>
        <authorList>
            <person name="Grover C.E."/>
            <person name="Yuan D."/>
            <person name="Arick M.A."/>
            <person name="Miller E.R."/>
            <person name="Hu G."/>
            <person name="Peterson D.G."/>
            <person name="Wendel J.F."/>
            <person name="Udall J.A."/>
        </authorList>
    </citation>
    <scope>NUCLEOTIDE SEQUENCE [LARGE SCALE GENOMIC DNA]</scope>
    <source>
        <strain evidence="5">JFW-Udall</strain>
        <tissue evidence="5">Leaf</tissue>
    </source>
</reference>
<keyword evidence="2" id="KW-0677">Repeat</keyword>